<dbReference type="SUPFAM" id="SSF52743">
    <property type="entry name" value="Subtilisin-like"/>
    <property type="match status" value="1"/>
</dbReference>
<dbReference type="GO" id="GO:0006508">
    <property type="term" value="P:proteolysis"/>
    <property type="evidence" value="ECO:0007669"/>
    <property type="project" value="UniProtKB-KW"/>
</dbReference>
<dbReference type="InterPro" id="IPR050131">
    <property type="entry name" value="Peptidase_S8_subtilisin-like"/>
</dbReference>
<proteinExistence type="inferred from homology"/>
<feature type="active site" description="Charge relay system" evidence="5">
    <location>
        <position position="445"/>
    </location>
</feature>
<dbReference type="PANTHER" id="PTHR43806">
    <property type="entry name" value="PEPTIDASE S8"/>
    <property type="match status" value="1"/>
</dbReference>
<dbReference type="GO" id="GO:0004252">
    <property type="term" value="F:serine-type endopeptidase activity"/>
    <property type="evidence" value="ECO:0007669"/>
    <property type="project" value="UniProtKB-UniRule"/>
</dbReference>
<reference evidence="9 10" key="1">
    <citation type="submission" date="2021-01" db="EMBL/GenBank/DDBJ databases">
        <title>Whole genome sequence of Paenibacillus sonchi LMG 24727 for comparative genomics.</title>
        <authorList>
            <person name="Lee G."/>
            <person name="Kim M.-J."/>
            <person name="Lim K."/>
            <person name="Shin J.-H."/>
        </authorList>
    </citation>
    <scope>NUCLEOTIDE SEQUENCE [LARGE SCALE GENOMIC DNA]</scope>
    <source>
        <strain evidence="9 10">LMG 24727</strain>
    </source>
</reference>
<dbReference type="RefSeq" id="WP_051051735.1">
    <property type="nucleotide sequence ID" value="NZ_CP068595.1"/>
</dbReference>
<dbReference type="PRINTS" id="PR00723">
    <property type="entry name" value="SUBTILISIN"/>
</dbReference>
<evidence type="ECO:0000256" key="4">
    <source>
        <dbReference type="ARBA" id="ARBA00022825"/>
    </source>
</evidence>
<comment type="similarity">
    <text evidence="1 5 6">Belongs to the peptidase S8 family.</text>
</comment>
<evidence type="ECO:0000256" key="5">
    <source>
        <dbReference type="PROSITE-ProRule" id="PRU01240"/>
    </source>
</evidence>
<gene>
    <name evidence="9" type="ORF">JI735_03860</name>
</gene>
<evidence type="ECO:0000313" key="10">
    <source>
        <dbReference type="Proteomes" id="UP000595841"/>
    </source>
</evidence>
<dbReference type="Pfam" id="PF00082">
    <property type="entry name" value="Peptidase_S8"/>
    <property type="match status" value="1"/>
</dbReference>
<dbReference type="KEGG" id="pson:JI735_03860"/>
<dbReference type="InterPro" id="IPR023828">
    <property type="entry name" value="Peptidase_S8_Ser-AS"/>
</dbReference>
<sequence length="621" mass="67419">MSMKRTAGGVFLSAMLLSNVSLAYGQSSQPFKIDPSFINTKTIETSQNIQSNIQSLPVPMLKKSNTLPYENPNDVVERTNKIFFNSDEEFTKAENENKSTIPVEVVAEDNQPTIQLNEKKFENQLSVLFKSELKFKKVSNRTYHMDVTKEQLDILKEMKELKFAIIQPKKEKGSYIAETAGEQPITPFLNAASEMTGVTKARSDFKVTGALDGMETTYTKSDVVIAVVDTGIDANHVDLDGGKVIGWYDSVNDKTKPYDDHGHGTHVASIVAGTGEGDPNVQTGVAPGAALVGVKVLDSSGHGSNADIIEGLQWLYNNLHSYNVKAVNFSIGTLNSYEDASNVITWIKKIENAGVPVFVAAGNSGHGYNGTEFLGKYYDTLSTYAKYTSTSVASIKDPYEGGWGLSVFSSRGTGSTGPFISAPGESIRAAKANSRNEYVTMSGTSMATPFVAGTYALMYDAAYSRGTSSSISFSIFDMGTQGYDKLYGNGILFAYESIKNAAQEQGDFDNHRALISVPGGHVAKDYVDVYAVKQNATSADLNATLLIINENKENLDLAIWEPGADPYQGAPATYYIGENTELPQENINIKTPKQGTYYFGVFGKDHSADYTLEITGNNITP</sequence>
<accession>A0A974SDG9</accession>
<dbReference type="PROSITE" id="PS51892">
    <property type="entry name" value="SUBTILASE"/>
    <property type="match status" value="1"/>
</dbReference>
<organism evidence="9 10">
    <name type="scientific">Paenibacillus sonchi</name>
    <dbReference type="NCBI Taxonomy" id="373687"/>
    <lineage>
        <taxon>Bacteria</taxon>
        <taxon>Bacillati</taxon>
        <taxon>Bacillota</taxon>
        <taxon>Bacilli</taxon>
        <taxon>Bacillales</taxon>
        <taxon>Paenibacillaceae</taxon>
        <taxon>Paenibacillus</taxon>
        <taxon>Paenibacillus sonchi group</taxon>
    </lineage>
</organism>
<dbReference type="AlphaFoldDB" id="A0A974SDG9"/>
<dbReference type="InterPro" id="IPR015500">
    <property type="entry name" value="Peptidase_S8_subtilisin-rel"/>
</dbReference>
<evidence type="ECO:0000256" key="3">
    <source>
        <dbReference type="ARBA" id="ARBA00022801"/>
    </source>
</evidence>
<dbReference type="InterPro" id="IPR022398">
    <property type="entry name" value="Peptidase_S8_His-AS"/>
</dbReference>
<protein>
    <submittedName>
        <fullName evidence="9">S8 family serine peptidase</fullName>
    </submittedName>
</protein>
<evidence type="ECO:0000256" key="2">
    <source>
        <dbReference type="ARBA" id="ARBA00022670"/>
    </source>
</evidence>
<dbReference type="InterPro" id="IPR000209">
    <property type="entry name" value="Peptidase_S8/S53_dom"/>
</dbReference>
<dbReference type="Gene3D" id="2.60.120.380">
    <property type="match status" value="1"/>
</dbReference>
<feature type="active site" description="Charge relay system" evidence="5">
    <location>
        <position position="263"/>
    </location>
</feature>
<dbReference type="InterPro" id="IPR023827">
    <property type="entry name" value="Peptidase_S8_Asp-AS"/>
</dbReference>
<keyword evidence="10" id="KW-1185">Reference proteome</keyword>
<keyword evidence="2 5" id="KW-0645">Protease</keyword>
<dbReference type="InterPro" id="IPR036852">
    <property type="entry name" value="Peptidase_S8/S53_dom_sf"/>
</dbReference>
<dbReference type="EMBL" id="CP068595">
    <property type="protein sequence ID" value="QQZ61872.1"/>
    <property type="molecule type" value="Genomic_DNA"/>
</dbReference>
<dbReference type="Proteomes" id="UP000595841">
    <property type="component" value="Chromosome"/>
</dbReference>
<feature type="active site" description="Charge relay system" evidence="5">
    <location>
        <position position="229"/>
    </location>
</feature>
<feature type="chain" id="PRO_5036757235" evidence="7">
    <location>
        <begin position="24"/>
        <end position="621"/>
    </location>
</feature>
<evidence type="ECO:0000256" key="7">
    <source>
        <dbReference type="SAM" id="SignalP"/>
    </source>
</evidence>
<name>A0A974SDG9_9BACL</name>
<feature type="signal peptide" evidence="7">
    <location>
        <begin position="1"/>
        <end position="23"/>
    </location>
</feature>
<keyword evidence="4 5" id="KW-0720">Serine protease</keyword>
<evidence type="ECO:0000313" key="9">
    <source>
        <dbReference type="EMBL" id="QQZ61872.1"/>
    </source>
</evidence>
<keyword evidence="7" id="KW-0732">Signal</keyword>
<dbReference type="PROSITE" id="PS00137">
    <property type="entry name" value="SUBTILASE_HIS"/>
    <property type="match status" value="1"/>
</dbReference>
<feature type="domain" description="Peptidase S8/S53" evidence="8">
    <location>
        <begin position="221"/>
        <end position="471"/>
    </location>
</feature>
<dbReference type="Gene3D" id="3.40.50.200">
    <property type="entry name" value="Peptidase S8/S53 domain"/>
    <property type="match status" value="1"/>
</dbReference>
<evidence type="ECO:0000256" key="6">
    <source>
        <dbReference type="RuleBase" id="RU003355"/>
    </source>
</evidence>
<dbReference type="PROSITE" id="PS00138">
    <property type="entry name" value="SUBTILASE_SER"/>
    <property type="match status" value="1"/>
</dbReference>
<dbReference type="PROSITE" id="PS00136">
    <property type="entry name" value="SUBTILASE_ASP"/>
    <property type="match status" value="1"/>
</dbReference>
<evidence type="ECO:0000259" key="8">
    <source>
        <dbReference type="Pfam" id="PF00082"/>
    </source>
</evidence>
<keyword evidence="3 5" id="KW-0378">Hydrolase</keyword>
<dbReference type="PANTHER" id="PTHR43806:SF11">
    <property type="entry name" value="CEREVISIN-RELATED"/>
    <property type="match status" value="1"/>
</dbReference>
<evidence type="ECO:0000256" key="1">
    <source>
        <dbReference type="ARBA" id="ARBA00011073"/>
    </source>
</evidence>